<gene>
    <name evidence="2" type="ORF">E4K67_03265</name>
</gene>
<name>A0A4Z0RA21_9FIRM</name>
<dbReference type="EMBL" id="SPQQ01000001">
    <property type="protein sequence ID" value="TGE40012.1"/>
    <property type="molecule type" value="Genomic_DNA"/>
</dbReference>
<evidence type="ECO:0000256" key="1">
    <source>
        <dbReference type="SAM" id="SignalP"/>
    </source>
</evidence>
<keyword evidence="3" id="KW-1185">Reference proteome</keyword>
<evidence type="ECO:0000313" key="2">
    <source>
        <dbReference type="EMBL" id="TGE40012.1"/>
    </source>
</evidence>
<protein>
    <submittedName>
        <fullName evidence="2">Uncharacterized protein</fullName>
    </submittedName>
</protein>
<organism evidence="2 3">
    <name type="scientific">Desulfosporosinus fructosivorans</name>
    <dbReference type="NCBI Taxonomy" id="2018669"/>
    <lineage>
        <taxon>Bacteria</taxon>
        <taxon>Bacillati</taxon>
        <taxon>Bacillota</taxon>
        <taxon>Clostridia</taxon>
        <taxon>Eubacteriales</taxon>
        <taxon>Desulfitobacteriaceae</taxon>
        <taxon>Desulfosporosinus</taxon>
    </lineage>
</organism>
<proteinExistence type="predicted"/>
<comment type="caution">
    <text evidence="2">The sequence shown here is derived from an EMBL/GenBank/DDBJ whole genome shotgun (WGS) entry which is preliminary data.</text>
</comment>
<dbReference type="RefSeq" id="WP_135544946.1">
    <property type="nucleotide sequence ID" value="NZ_SPQQ01000001.1"/>
</dbReference>
<dbReference type="AlphaFoldDB" id="A0A4Z0RA21"/>
<reference evidence="2 3" key="1">
    <citation type="submission" date="2019-03" db="EMBL/GenBank/DDBJ databases">
        <title>Draft Genome Sequence of Desulfosporosinus fructosivorans Strain 63.6F, Isolated from Marine Sediment in the Baltic Sea.</title>
        <authorList>
            <person name="Hausmann B."/>
            <person name="Vandieken V."/>
            <person name="Pjevac P."/>
            <person name="Schreck K."/>
            <person name="Herbold C.W."/>
            <person name="Loy A."/>
        </authorList>
    </citation>
    <scope>NUCLEOTIDE SEQUENCE [LARGE SCALE GENOMIC DNA]</scope>
    <source>
        <strain evidence="2 3">63.6F</strain>
    </source>
</reference>
<sequence length="591" mass="60783">MLRNKKGNFGLALLLGLIFALVPVSFVQAAEITFTGYTAETAYSTPISIGNITTVGGKASIKVDNLPVGAIVKVYDQSSGGKLLGSSTVKTGTSATVSLSSLSSNVYVSVTLESVRSEISIGQSTKLTDLNTVVKNNAGISDTVTVTGVSVGDIVKVYDALTEGQVLGTATVAKAKDVAVVSIKQLGTTAGSIYVSLKTLGSTESERSAINYDEELVTDALIIGSSIAVNNAGVSDTVTVTGLSAGDVVKVYDASTEGQVLGTATVAKAKDVAVVSIKQLGPEAGSIYVSLKKVGENEATTRLKTDYIAEPQTYELADHNIDIKNNAGVADTVTVTDLTSGDIVKVYDSPAKTILLGKATVAKGKTEAVASIKQLGIASGNVSVTVTSPGERESETYEKGYLKEEQTEPLEVGQINVINNSGTADKVTVTGLEVGDIVKVYDAAGTKLLGKATVAKDKTEAVISISQLGTAIGTVKVSVTSIGMRESDPVAKGYDEEDQSSSPNLSDISIANSLTANDKVTVAGLAVGDIVKVYKTSTGGILWGKATVASGETQAEVTIRQLGSGAGTVWVTVTSSGKLESSRTEQTYLAE</sequence>
<feature type="signal peptide" evidence="1">
    <location>
        <begin position="1"/>
        <end position="29"/>
    </location>
</feature>
<dbReference type="Proteomes" id="UP000298460">
    <property type="component" value="Unassembled WGS sequence"/>
</dbReference>
<accession>A0A4Z0RA21</accession>
<evidence type="ECO:0000313" key="3">
    <source>
        <dbReference type="Proteomes" id="UP000298460"/>
    </source>
</evidence>
<keyword evidence="1" id="KW-0732">Signal</keyword>
<feature type="chain" id="PRO_5021213049" evidence="1">
    <location>
        <begin position="30"/>
        <end position="591"/>
    </location>
</feature>
<dbReference type="OrthoDB" id="900053at2"/>